<evidence type="ECO:0000259" key="3">
    <source>
        <dbReference type="Pfam" id="PF02852"/>
    </source>
</evidence>
<dbReference type="InterPro" id="IPR050151">
    <property type="entry name" value="Class-I_Pyr_Nuc-Dis_Oxidored"/>
</dbReference>
<accession>A0A5D0I645</accession>
<dbReference type="EMBL" id="VSDQ01000551">
    <property type="protein sequence ID" value="TYA79233.1"/>
    <property type="molecule type" value="Genomic_DNA"/>
</dbReference>
<proteinExistence type="inferred from homology"/>
<protein>
    <submittedName>
        <fullName evidence="4">Dihydrolipoyl dehydrogenase</fullName>
        <ecNumber evidence="4">1.8.1.4</ecNumber>
    </submittedName>
</protein>
<evidence type="ECO:0000256" key="2">
    <source>
        <dbReference type="ARBA" id="ARBA00023027"/>
    </source>
</evidence>
<dbReference type="Pfam" id="PF02852">
    <property type="entry name" value="Pyr_redox_dim"/>
    <property type="match status" value="1"/>
</dbReference>
<dbReference type="SUPFAM" id="SSF55424">
    <property type="entry name" value="FAD/NAD-linked reductases, dimerisation (C-terminal) domain"/>
    <property type="match status" value="1"/>
</dbReference>
<dbReference type="PANTHER" id="PTHR22912">
    <property type="entry name" value="DISULFIDE OXIDOREDUCTASE"/>
    <property type="match status" value="1"/>
</dbReference>
<dbReference type="GO" id="GO:0006103">
    <property type="term" value="P:2-oxoglutarate metabolic process"/>
    <property type="evidence" value="ECO:0007669"/>
    <property type="project" value="TreeGrafter"/>
</dbReference>
<gene>
    <name evidence="4" type="ORF">FUA24_08225</name>
</gene>
<dbReference type="AlphaFoldDB" id="A0A5D0I645"/>
<dbReference type="GO" id="GO:0050660">
    <property type="term" value="F:flavin adenine dinucleotide binding"/>
    <property type="evidence" value="ECO:0007669"/>
    <property type="project" value="TreeGrafter"/>
</dbReference>
<dbReference type="EC" id="1.8.1.4" evidence="4"/>
<name>A0A5D0I645_9FLAO</name>
<evidence type="ECO:0000313" key="4">
    <source>
        <dbReference type="EMBL" id="TYA79233.1"/>
    </source>
</evidence>
<reference evidence="4 5" key="1">
    <citation type="submission" date="2019-08" db="EMBL/GenBank/DDBJ databases">
        <title>Seonamhaeicola sediminis sp. nov., isolated from marine sediment.</title>
        <authorList>
            <person name="Cao W.R."/>
        </authorList>
    </citation>
    <scope>NUCLEOTIDE SEQUENCE [LARGE SCALE GENOMIC DNA]</scope>
    <source>
        <strain evidence="4 5">B011</strain>
    </source>
</reference>
<dbReference type="InterPro" id="IPR004099">
    <property type="entry name" value="Pyr_nucl-diS_OxRdtase_dimer"/>
</dbReference>
<dbReference type="PANTHER" id="PTHR22912:SF151">
    <property type="entry name" value="DIHYDROLIPOYL DEHYDROGENASE, MITOCHONDRIAL"/>
    <property type="match status" value="1"/>
</dbReference>
<evidence type="ECO:0000313" key="5">
    <source>
        <dbReference type="Proteomes" id="UP000323930"/>
    </source>
</evidence>
<feature type="non-terminal residue" evidence="4">
    <location>
        <position position="1"/>
    </location>
</feature>
<comment type="similarity">
    <text evidence="1">Belongs to the class-I pyridine nucleotide-disulfide oxidoreductase family.</text>
</comment>
<keyword evidence="2" id="KW-0520">NAD</keyword>
<keyword evidence="5" id="KW-1185">Reference proteome</keyword>
<organism evidence="4 5">
    <name type="scientific">Seonamhaeicola marinus</name>
    <dbReference type="NCBI Taxonomy" id="1912246"/>
    <lineage>
        <taxon>Bacteria</taxon>
        <taxon>Pseudomonadati</taxon>
        <taxon>Bacteroidota</taxon>
        <taxon>Flavobacteriia</taxon>
        <taxon>Flavobacteriales</taxon>
        <taxon>Flavobacteriaceae</taxon>
    </lineage>
</organism>
<sequence length="76" mass="8222">EGVFVAETLAGQKPHIDYNLIPGVVYTWPEVAAVGKTEEQLKEAGVAYKTGQFPMRALGRARASMDIDGFVKVLAD</sequence>
<dbReference type="Gene3D" id="3.30.390.30">
    <property type="match status" value="1"/>
</dbReference>
<evidence type="ECO:0000256" key="1">
    <source>
        <dbReference type="ARBA" id="ARBA00007532"/>
    </source>
</evidence>
<feature type="non-terminal residue" evidence="4">
    <location>
        <position position="76"/>
    </location>
</feature>
<dbReference type="InterPro" id="IPR016156">
    <property type="entry name" value="FAD/NAD-linked_Rdtase_dimer_sf"/>
</dbReference>
<dbReference type="GO" id="GO:0004148">
    <property type="term" value="F:dihydrolipoyl dehydrogenase (NADH) activity"/>
    <property type="evidence" value="ECO:0007669"/>
    <property type="project" value="UniProtKB-EC"/>
</dbReference>
<feature type="domain" description="Pyridine nucleotide-disulphide oxidoreductase dimerisation" evidence="3">
    <location>
        <begin position="21"/>
        <end position="76"/>
    </location>
</feature>
<comment type="caution">
    <text evidence="4">The sequence shown here is derived from an EMBL/GenBank/DDBJ whole genome shotgun (WGS) entry which is preliminary data.</text>
</comment>
<keyword evidence="4" id="KW-0560">Oxidoreductase</keyword>
<dbReference type="Proteomes" id="UP000323930">
    <property type="component" value="Unassembled WGS sequence"/>
</dbReference>